<reference evidence="3" key="1">
    <citation type="journal article" date="2019" name="Int. J. Syst. Evol. Microbiol.">
        <title>The Global Catalogue of Microorganisms (GCM) 10K type strain sequencing project: providing services to taxonomists for standard genome sequencing and annotation.</title>
        <authorList>
            <consortium name="The Broad Institute Genomics Platform"/>
            <consortium name="The Broad Institute Genome Sequencing Center for Infectious Disease"/>
            <person name="Wu L."/>
            <person name="Ma J."/>
        </authorList>
    </citation>
    <scope>NUCLEOTIDE SEQUENCE [LARGE SCALE GENOMIC DNA]</scope>
    <source>
        <strain evidence="3">CGMCC 4.7682</strain>
    </source>
</reference>
<dbReference type="EMBL" id="JBHRWI010000064">
    <property type="protein sequence ID" value="MFC3516533.1"/>
    <property type="molecule type" value="Genomic_DNA"/>
</dbReference>
<accession>A0ABV7QZH2</accession>
<comment type="caution">
    <text evidence="2">The sequence shown here is derived from an EMBL/GenBank/DDBJ whole genome shotgun (WGS) entry which is preliminary data.</text>
</comment>
<keyword evidence="1" id="KW-0732">Signal</keyword>
<proteinExistence type="predicted"/>
<dbReference type="Proteomes" id="UP001595764">
    <property type="component" value="Unassembled WGS sequence"/>
</dbReference>
<evidence type="ECO:0000256" key="1">
    <source>
        <dbReference type="SAM" id="SignalP"/>
    </source>
</evidence>
<protein>
    <submittedName>
        <fullName evidence="2">Uncharacterized protein</fullName>
    </submittedName>
</protein>
<feature type="signal peptide" evidence="1">
    <location>
        <begin position="1"/>
        <end position="29"/>
    </location>
</feature>
<feature type="chain" id="PRO_5045573282" evidence="1">
    <location>
        <begin position="30"/>
        <end position="259"/>
    </location>
</feature>
<name>A0ABV7QZH2_9PSEU</name>
<gene>
    <name evidence="2" type="ORF">ACFORO_40655</name>
</gene>
<sequence>MRRQWAHRATAIALALALLAGTGAAPANATARPQVIGTIVTWAQTAYSVLKDFFGNKRSIEDATRAILDAISTAKTELINHIDQVAITQAKACAHSAVDDFADIERFTPDTLQAYARDSSYCVNLIDSQLSAITDKSAVDQLGFALHAVAPIAQVARSRAGFSGTGLLATVRDGSNIVIAKLEPECHVEAEAVGGPYGAARRQWLITLVCTGYNGTSASKYLGYRTSPNPPVTYPDSLKDSATNTTSRIAARTVLPLLP</sequence>
<dbReference type="RefSeq" id="WP_377868798.1">
    <property type="nucleotide sequence ID" value="NZ_JBHMAY010000009.1"/>
</dbReference>
<keyword evidence="3" id="KW-1185">Reference proteome</keyword>
<organism evidence="2 3">
    <name type="scientific">Amycolatopsis halotolerans</name>
    <dbReference type="NCBI Taxonomy" id="330083"/>
    <lineage>
        <taxon>Bacteria</taxon>
        <taxon>Bacillati</taxon>
        <taxon>Actinomycetota</taxon>
        <taxon>Actinomycetes</taxon>
        <taxon>Pseudonocardiales</taxon>
        <taxon>Pseudonocardiaceae</taxon>
        <taxon>Amycolatopsis</taxon>
    </lineage>
</organism>
<evidence type="ECO:0000313" key="3">
    <source>
        <dbReference type="Proteomes" id="UP001595764"/>
    </source>
</evidence>
<evidence type="ECO:0000313" key="2">
    <source>
        <dbReference type="EMBL" id="MFC3516533.1"/>
    </source>
</evidence>